<keyword evidence="1" id="KW-0175">Coiled coil</keyword>
<gene>
    <name evidence="4" type="ORF">BD626DRAFT_630145</name>
</gene>
<dbReference type="EMBL" id="VDMD01000009">
    <property type="protein sequence ID" value="TRM63649.1"/>
    <property type="molecule type" value="Genomic_DNA"/>
</dbReference>
<dbReference type="SUPFAM" id="SSF81383">
    <property type="entry name" value="F-box domain"/>
    <property type="match status" value="1"/>
</dbReference>
<reference evidence="4 5" key="1">
    <citation type="journal article" date="2019" name="New Phytol.">
        <title>Comparative genomics reveals unique wood-decay strategies and fruiting body development in the Schizophyllaceae.</title>
        <authorList>
            <person name="Almasi E."/>
            <person name="Sahu N."/>
            <person name="Krizsan K."/>
            <person name="Balint B."/>
            <person name="Kovacs G.M."/>
            <person name="Kiss B."/>
            <person name="Cseklye J."/>
            <person name="Drula E."/>
            <person name="Henrissat B."/>
            <person name="Nagy I."/>
            <person name="Chovatia M."/>
            <person name="Adam C."/>
            <person name="LaButti K."/>
            <person name="Lipzen A."/>
            <person name="Riley R."/>
            <person name="Grigoriev I.V."/>
            <person name="Nagy L.G."/>
        </authorList>
    </citation>
    <scope>NUCLEOTIDE SEQUENCE [LARGE SCALE GENOMIC DNA]</scope>
    <source>
        <strain evidence="4 5">NL-1724</strain>
    </source>
</reference>
<dbReference type="OrthoDB" id="2835096at2759"/>
<dbReference type="Proteomes" id="UP000320762">
    <property type="component" value="Unassembled WGS sequence"/>
</dbReference>
<protein>
    <recommendedName>
        <fullName evidence="3">F-box domain-containing protein</fullName>
    </recommendedName>
</protein>
<evidence type="ECO:0000259" key="3">
    <source>
        <dbReference type="Pfam" id="PF12937"/>
    </source>
</evidence>
<dbReference type="SUPFAM" id="SSF52047">
    <property type="entry name" value="RNI-like"/>
    <property type="match status" value="1"/>
</dbReference>
<feature type="region of interest" description="Disordered" evidence="2">
    <location>
        <begin position="509"/>
        <end position="555"/>
    </location>
</feature>
<accession>A0A550CFR5</accession>
<keyword evidence="5" id="KW-1185">Reference proteome</keyword>
<feature type="coiled-coil region" evidence="1">
    <location>
        <begin position="63"/>
        <end position="90"/>
    </location>
</feature>
<feature type="compositionally biased region" description="Acidic residues" evidence="2">
    <location>
        <begin position="512"/>
        <end position="540"/>
    </location>
</feature>
<dbReference type="InterPro" id="IPR036047">
    <property type="entry name" value="F-box-like_dom_sf"/>
</dbReference>
<dbReference type="Gene3D" id="1.20.1280.50">
    <property type="match status" value="1"/>
</dbReference>
<sequence length="555" mass="62388">MSRRSYPWTGLEQQAAALVNHDLLRSGWAPSHEDVTRLRKTAEDLRLSLPSLDEEFSKELAKIRRMKKAIRRAKGRLNALSQQKTRMTDQARLCTAAAAAPIRRLPVEILADIFDMVLDSIGCFTRSGLHSLSAVCYVWRLIVQSTPQLWARISLDWWSHENLGIAYERPNDPFIRAQLRWSAAVPLKIRIRVGGGCDSEARLSDSWRNVCEHSRRWKDVAISLYSSNSTFGDQIPLLALPLLEDLAVYDHGSNMPPFKAFADAPNLSYFYIRTASSAPWEAPWSTWKTLSQLHLQRATSLNCFRTLQELGLTLTTLTINVTEVFFVAQHQAEPPRTPIELPLLERLRIIGDHALRQVCPLLLVPSMQRLTLDVLWEGLDGHVDVLRMVHQSSATITTLVIANCSAPSNSFTSLLEGLPTVTELVLMASHNKHSSLTENFFARLTPSVENPNCPLPNLQCLSVSISVLKDAEDLPYNSLLQMLRGLRQEETVVHGRKYPALKQRSITRDIGDDLFADPDSDAEDDEYVPGEVDDDDDTEYSLDASADGLQNEDDN</sequence>
<dbReference type="InterPro" id="IPR001810">
    <property type="entry name" value="F-box_dom"/>
</dbReference>
<evidence type="ECO:0000256" key="1">
    <source>
        <dbReference type="SAM" id="Coils"/>
    </source>
</evidence>
<evidence type="ECO:0000313" key="4">
    <source>
        <dbReference type="EMBL" id="TRM63649.1"/>
    </source>
</evidence>
<evidence type="ECO:0000313" key="5">
    <source>
        <dbReference type="Proteomes" id="UP000320762"/>
    </source>
</evidence>
<comment type="caution">
    <text evidence="4">The sequence shown here is derived from an EMBL/GenBank/DDBJ whole genome shotgun (WGS) entry which is preliminary data.</text>
</comment>
<feature type="domain" description="F-box" evidence="3">
    <location>
        <begin position="102"/>
        <end position="155"/>
    </location>
</feature>
<dbReference type="AlphaFoldDB" id="A0A550CFR5"/>
<dbReference type="Pfam" id="PF12937">
    <property type="entry name" value="F-box-like"/>
    <property type="match status" value="1"/>
</dbReference>
<proteinExistence type="predicted"/>
<name>A0A550CFR5_9AGAR</name>
<organism evidence="4 5">
    <name type="scientific">Schizophyllum amplum</name>
    <dbReference type="NCBI Taxonomy" id="97359"/>
    <lineage>
        <taxon>Eukaryota</taxon>
        <taxon>Fungi</taxon>
        <taxon>Dikarya</taxon>
        <taxon>Basidiomycota</taxon>
        <taxon>Agaricomycotina</taxon>
        <taxon>Agaricomycetes</taxon>
        <taxon>Agaricomycetidae</taxon>
        <taxon>Agaricales</taxon>
        <taxon>Schizophyllaceae</taxon>
        <taxon>Schizophyllum</taxon>
    </lineage>
</organism>
<evidence type="ECO:0000256" key="2">
    <source>
        <dbReference type="SAM" id="MobiDB-lite"/>
    </source>
</evidence>